<evidence type="ECO:0000313" key="8">
    <source>
        <dbReference type="EMBL" id="MFC3192995.1"/>
    </source>
</evidence>
<evidence type="ECO:0000256" key="2">
    <source>
        <dbReference type="ARBA" id="ARBA00022372"/>
    </source>
</evidence>
<evidence type="ECO:0000256" key="4">
    <source>
        <dbReference type="ARBA" id="ARBA00023125"/>
    </source>
</evidence>
<dbReference type="SUPFAM" id="SSF110849">
    <property type="entry name" value="ParB/Sulfiredoxin"/>
    <property type="match status" value="1"/>
</dbReference>
<dbReference type="SUPFAM" id="SSF109709">
    <property type="entry name" value="KorB DNA-binding domain-like"/>
    <property type="match status" value="1"/>
</dbReference>
<dbReference type="NCBIfam" id="TIGR00180">
    <property type="entry name" value="parB_part"/>
    <property type="match status" value="1"/>
</dbReference>
<dbReference type="InterPro" id="IPR041468">
    <property type="entry name" value="HTH_ParB/Spo0J"/>
</dbReference>
<feature type="region of interest" description="Disordered" evidence="6">
    <location>
        <begin position="1"/>
        <end position="45"/>
    </location>
</feature>
<evidence type="ECO:0000256" key="3">
    <source>
        <dbReference type="ARBA" id="ARBA00022829"/>
    </source>
</evidence>
<accession>A0ABV7J4A0</accession>
<feature type="compositionally biased region" description="Basic residues" evidence="6">
    <location>
        <begin position="1"/>
        <end position="16"/>
    </location>
</feature>
<comment type="similarity">
    <text evidence="1">Belongs to the ParB family.</text>
</comment>
<keyword evidence="4" id="KW-0238">DNA-binding</keyword>
<keyword evidence="9" id="KW-1185">Reference proteome</keyword>
<dbReference type="InterPro" id="IPR050336">
    <property type="entry name" value="Chromosome_partition/occlusion"/>
</dbReference>
<organism evidence="8 9">
    <name type="scientific">Marinicella sediminis</name>
    <dbReference type="NCBI Taxonomy" id="1792834"/>
    <lineage>
        <taxon>Bacteria</taxon>
        <taxon>Pseudomonadati</taxon>
        <taxon>Pseudomonadota</taxon>
        <taxon>Gammaproteobacteria</taxon>
        <taxon>Lysobacterales</taxon>
        <taxon>Marinicellaceae</taxon>
        <taxon>Marinicella</taxon>
    </lineage>
</organism>
<dbReference type="PANTHER" id="PTHR33375">
    <property type="entry name" value="CHROMOSOME-PARTITIONING PROTEIN PARB-RELATED"/>
    <property type="match status" value="1"/>
</dbReference>
<dbReference type="Gene3D" id="1.10.10.2830">
    <property type="match status" value="1"/>
</dbReference>
<feature type="domain" description="ParB-like N-terminal" evidence="7">
    <location>
        <begin position="46"/>
        <end position="136"/>
    </location>
</feature>
<dbReference type="Pfam" id="PF23552">
    <property type="entry name" value="ParB_C"/>
    <property type="match status" value="1"/>
</dbReference>
<dbReference type="RefSeq" id="WP_077409653.1">
    <property type="nucleotide sequence ID" value="NZ_JBHRTS010000001.1"/>
</dbReference>
<keyword evidence="3" id="KW-0159">Chromosome partition</keyword>
<name>A0ABV7J4A0_9GAMM</name>
<dbReference type="PANTHER" id="PTHR33375:SF1">
    <property type="entry name" value="CHROMOSOME-PARTITIONING PROTEIN PARB-RELATED"/>
    <property type="match status" value="1"/>
</dbReference>
<dbReference type="Proteomes" id="UP001595533">
    <property type="component" value="Unassembled WGS sequence"/>
</dbReference>
<evidence type="ECO:0000256" key="5">
    <source>
        <dbReference type="ARBA" id="ARBA00025472"/>
    </source>
</evidence>
<evidence type="ECO:0000313" key="9">
    <source>
        <dbReference type="Proteomes" id="UP001595533"/>
    </source>
</evidence>
<dbReference type="InterPro" id="IPR004437">
    <property type="entry name" value="ParB/RepB/Spo0J"/>
</dbReference>
<dbReference type="InterPro" id="IPR036086">
    <property type="entry name" value="ParB/Sulfiredoxin_sf"/>
</dbReference>
<dbReference type="InterPro" id="IPR003115">
    <property type="entry name" value="ParB_N"/>
</dbReference>
<dbReference type="InterPro" id="IPR057240">
    <property type="entry name" value="ParB_dimer_C"/>
</dbReference>
<evidence type="ECO:0000256" key="6">
    <source>
        <dbReference type="SAM" id="MobiDB-lite"/>
    </source>
</evidence>
<reference evidence="9" key="1">
    <citation type="journal article" date="2019" name="Int. J. Syst. Evol. Microbiol.">
        <title>The Global Catalogue of Microorganisms (GCM) 10K type strain sequencing project: providing services to taxonomists for standard genome sequencing and annotation.</title>
        <authorList>
            <consortium name="The Broad Institute Genomics Platform"/>
            <consortium name="The Broad Institute Genome Sequencing Center for Infectious Disease"/>
            <person name="Wu L."/>
            <person name="Ma J."/>
        </authorList>
    </citation>
    <scope>NUCLEOTIDE SEQUENCE [LARGE SCALE GENOMIC DNA]</scope>
    <source>
        <strain evidence="9">KCTC 42953</strain>
    </source>
</reference>
<dbReference type="CDD" id="cd16393">
    <property type="entry name" value="SPO0J_N"/>
    <property type="match status" value="1"/>
</dbReference>
<dbReference type="Gene3D" id="3.90.1530.30">
    <property type="match status" value="1"/>
</dbReference>
<proteinExistence type="inferred from homology"/>
<dbReference type="SMART" id="SM00470">
    <property type="entry name" value="ParB"/>
    <property type="match status" value="1"/>
</dbReference>
<sequence>MAKKLTKKTSKKKVTRKSGLGRGLDALLGSRPTSTEPQHAESSELQTLGIEQLQPGQYQPRSIMDQDKLQELADSISSQGIVQPIVVRQLTSGQYEIIAGERRWRAAQLAQLSEVPVLVKQVDDQQTIAMALIENIQREDLNPLEEALALQRLIDEFAITHAEAAEAVGRSRVAVSNLLRLLELSSAVKEMLNDGLLEMGHARCLLSLDPADQASVARQVVAKKLSVRQAEALVKSFKQPKTTGQPEEKMADIRHLEQQLSEKLCARVDLQHSAKGKGKLVIHYHNSDELDGILERIK</sequence>
<comment type="caution">
    <text evidence="8">The sequence shown here is derived from an EMBL/GenBank/DDBJ whole genome shotgun (WGS) entry which is preliminary data.</text>
</comment>
<gene>
    <name evidence="8" type="ORF">ACFODZ_01955</name>
</gene>
<evidence type="ECO:0000256" key="1">
    <source>
        <dbReference type="ARBA" id="ARBA00006295"/>
    </source>
</evidence>
<dbReference type="Pfam" id="PF17762">
    <property type="entry name" value="HTH_ParB"/>
    <property type="match status" value="1"/>
</dbReference>
<comment type="function">
    <text evidence="5">Involved in chromosome partition. Localize to both poles of the predivisional cell following completion of DNA replication. Binds to the DNA origin of replication.</text>
</comment>
<protein>
    <recommendedName>
        <fullName evidence="2">Probable chromosome-partitioning protein ParB</fullName>
    </recommendedName>
</protein>
<dbReference type="Pfam" id="PF02195">
    <property type="entry name" value="ParB_N"/>
    <property type="match status" value="1"/>
</dbReference>
<dbReference type="EMBL" id="JBHRTS010000001">
    <property type="protein sequence ID" value="MFC3192995.1"/>
    <property type="molecule type" value="Genomic_DNA"/>
</dbReference>
<evidence type="ECO:0000259" key="7">
    <source>
        <dbReference type="SMART" id="SM00470"/>
    </source>
</evidence>